<dbReference type="EMBL" id="CP013695">
    <property type="protein sequence ID" value="ALU32622.1"/>
    <property type="molecule type" value="Genomic_DNA"/>
</dbReference>
<dbReference type="PANTHER" id="PTHR10344:SF1">
    <property type="entry name" value="THYMIDYLATE KINASE"/>
    <property type="match status" value="1"/>
</dbReference>
<dbReference type="Gene3D" id="3.40.50.300">
    <property type="entry name" value="P-loop containing nucleotide triphosphate hydrolases"/>
    <property type="match status" value="1"/>
</dbReference>
<dbReference type="OrthoDB" id="43083at2157"/>
<protein>
    <submittedName>
        <fullName evidence="3">Thymidylate kinase</fullName>
    </submittedName>
</protein>
<dbReference type="Pfam" id="PF02223">
    <property type="entry name" value="Thymidylate_kin"/>
    <property type="match status" value="1"/>
</dbReference>
<name>A0A0U3F9N6_9CREN</name>
<dbReference type="Proteomes" id="UP000065473">
    <property type="component" value="Chromosome"/>
</dbReference>
<proteinExistence type="inferred from homology"/>
<dbReference type="GO" id="GO:0006227">
    <property type="term" value="P:dUDP biosynthetic process"/>
    <property type="evidence" value="ECO:0007669"/>
    <property type="project" value="TreeGrafter"/>
</dbReference>
<accession>A0A0U3F9N6</accession>
<gene>
    <name evidence="3" type="ORF">ATY89_07980</name>
    <name evidence="4" type="ORF">ATZ20_11000</name>
</gene>
<dbReference type="AlphaFoldDB" id="A0A0U3F9N6"/>
<dbReference type="PaxDb" id="1435377-SUSAZ_09275"/>
<dbReference type="RefSeq" id="WP_011278818.1">
    <property type="nucleotide sequence ID" value="NZ_BHWZ01000006.1"/>
</dbReference>
<dbReference type="Proteomes" id="UP000060043">
    <property type="component" value="Chromosome"/>
</dbReference>
<dbReference type="GO" id="GO:0006233">
    <property type="term" value="P:dTDP biosynthetic process"/>
    <property type="evidence" value="ECO:0007669"/>
    <property type="project" value="TreeGrafter"/>
</dbReference>
<dbReference type="PANTHER" id="PTHR10344">
    <property type="entry name" value="THYMIDYLATE KINASE"/>
    <property type="match status" value="1"/>
</dbReference>
<organism evidence="3 6">
    <name type="scientific">Sulfolobus acidocaldarius</name>
    <dbReference type="NCBI Taxonomy" id="2285"/>
    <lineage>
        <taxon>Archaea</taxon>
        <taxon>Thermoproteota</taxon>
        <taxon>Thermoprotei</taxon>
        <taxon>Sulfolobales</taxon>
        <taxon>Sulfolobaceae</taxon>
        <taxon>Sulfolobus</taxon>
    </lineage>
</organism>
<dbReference type="SUPFAM" id="SSF52540">
    <property type="entry name" value="P-loop containing nucleoside triphosphate hydrolases"/>
    <property type="match status" value="1"/>
</dbReference>
<dbReference type="GO" id="GO:0005737">
    <property type="term" value="C:cytoplasm"/>
    <property type="evidence" value="ECO:0007669"/>
    <property type="project" value="TreeGrafter"/>
</dbReference>
<dbReference type="OMA" id="FDYWESG"/>
<evidence type="ECO:0000256" key="1">
    <source>
        <dbReference type="ARBA" id="ARBA00009776"/>
    </source>
</evidence>
<reference evidence="5 6" key="1">
    <citation type="submission" date="2015-12" db="EMBL/GenBank/DDBJ databases">
        <title>A stable core within a dynamic pangenome in Sulfolobus acidocaldarius.</title>
        <authorList>
            <person name="Anderson R."/>
            <person name="Kouris A."/>
            <person name="Seward C."/>
            <person name="Campbell K."/>
            <person name="Whitaker R."/>
        </authorList>
    </citation>
    <scope>NUCLEOTIDE SEQUENCE [LARGE SCALE GENOMIC DNA]</scope>
    <source>
        <strain evidence="3 6">GG12-C01-09</strain>
        <strain evidence="4 5">NG05B_CO5_07</strain>
    </source>
</reference>
<evidence type="ECO:0000259" key="2">
    <source>
        <dbReference type="Pfam" id="PF02223"/>
    </source>
</evidence>
<keyword evidence="3" id="KW-0808">Transferase</keyword>
<sequence length="210" mass="23830">MEKGRIIAIEGIMSSGKTTHVQSLRDYLEDRGYVVTTIGIQSSKLMADAIASVKRDIVFQRRTLFLAYVTDLADQTENLVKPSLDSGFIVIADGYVLTLEAWALTRRLEREWVEGVLSMLPKASLSISLISPPTEIMRRIIKRKGFLDPLSESVDLNVKEDTFLAYKKYVKEFQSHLKSISPNVLVTKNNVNEVNREIERLVREELKIDA</sequence>
<evidence type="ECO:0000313" key="3">
    <source>
        <dbReference type="EMBL" id="ALU29882.1"/>
    </source>
</evidence>
<evidence type="ECO:0000313" key="5">
    <source>
        <dbReference type="Proteomes" id="UP000060043"/>
    </source>
</evidence>
<dbReference type="InterPro" id="IPR039430">
    <property type="entry name" value="Thymidylate_kin-like_dom"/>
</dbReference>
<evidence type="ECO:0000313" key="4">
    <source>
        <dbReference type="EMBL" id="ALU32622.1"/>
    </source>
</evidence>
<feature type="domain" description="Thymidylate kinase-like" evidence="2">
    <location>
        <begin position="9"/>
        <end position="198"/>
    </location>
</feature>
<dbReference type="InterPro" id="IPR027417">
    <property type="entry name" value="P-loop_NTPase"/>
</dbReference>
<dbReference type="STRING" id="1435377.SUSAZ_09275"/>
<dbReference type="GO" id="GO:0006235">
    <property type="term" value="P:dTTP biosynthetic process"/>
    <property type="evidence" value="ECO:0007669"/>
    <property type="project" value="TreeGrafter"/>
</dbReference>
<dbReference type="GeneID" id="14552535"/>
<dbReference type="EMBL" id="CP013694">
    <property type="protein sequence ID" value="ALU29882.1"/>
    <property type="molecule type" value="Genomic_DNA"/>
</dbReference>
<dbReference type="GO" id="GO:0004798">
    <property type="term" value="F:dTMP kinase activity"/>
    <property type="evidence" value="ECO:0007669"/>
    <property type="project" value="TreeGrafter"/>
</dbReference>
<keyword evidence="3" id="KW-0418">Kinase</keyword>
<evidence type="ECO:0000313" key="6">
    <source>
        <dbReference type="Proteomes" id="UP000065473"/>
    </source>
</evidence>
<comment type="similarity">
    <text evidence="1">Belongs to the thymidylate kinase family.</text>
</comment>